<dbReference type="SUPFAM" id="SSF50729">
    <property type="entry name" value="PH domain-like"/>
    <property type="match status" value="1"/>
</dbReference>
<keyword evidence="4 6" id="KW-0442">Lipid degradation</keyword>
<dbReference type="InterPro" id="IPR025202">
    <property type="entry name" value="PLD-like_dom"/>
</dbReference>
<evidence type="ECO:0000256" key="2">
    <source>
        <dbReference type="ARBA" id="ARBA00022737"/>
    </source>
</evidence>
<dbReference type="GO" id="GO:0009395">
    <property type="term" value="P:phospholipid catabolic process"/>
    <property type="evidence" value="ECO:0007669"/>
    <property type="project" value="TreeGrafter"/>
</dbReference>
<dbReference type="EC" id="3.1.4.4" evidence="6"/>
<dbReference type="Proteomes" id="UP001162131">
    <property type="component" value="Unassembled WGS sequence"/>
</dbReference>
<dbReference type="Pfam" id="PF13091">
    <property type="entry name" value="PLDc_2"/>
    <property type="match status" value="1"/>
</dbReference>
<dbReference type="Gene3D" id="2.30.29.30">
    <property type="entry name" value="Pleckstrin-homology domain (PH domain)/Phosphotyrosine-binding domain (PTB)"/>
    <property type="match status" value="1"/>
</dbReference>
<evidence type="ECO:0000256" key="3">
    <source>
        <dbReference type="ARBA" id="ARBA00022801"/>
    </source>
</evidence>
<keyword evidence="3 6" id="KW-0378">Hydrolase</keyword>
<dbReference type="FunFam" id="3.30.870.10:FF:000011">
    <property type="entry name" value="Phospholipase"/>
    <property type="match status" value="1"/>
</dbReference>
<dbReference type="Pfam" id="PF00614">
    <property type="entry name" value="PLDc"/>
    <property type="match status" value="1"/>
</dbReference>
<gene>
    <name evidence="8" type="ORF">BSTOLATCC_MIC53997</name>
</gene>
<dbReference type="InterPro" id="IPR011993">
    <property type="entry name" value="PH-like_dom_sf"/>
</dbReference>
<dbReference type="CDD" id="cd09141">
    <property type="entry name" value="PLDc_vPLD1_2_yPLD_like_2"/>
    <property type="match status" value="1"/>
</dbReference>
<evidence type="ECO:0000313" key="8">
    <source>
        <dbReference type="EMBL" id="CAG9331940.1"/>
    </source>
</evidence>
<dbReference type="InterPro" id="IPR015679">
    <property type="entry name" value="PLipase_D_fam"/>
</dbReference>
<sequence length="1012" mass="117679">MEENKGSVLKVTKDGSITCQIQEYLLTYYTWKNKKFKIFAFILKSSINSKEYIWKINKSYSDFSQTINELQTEKGTRNLNLPHWPKQRHFQRKNDEEKLNICFEMLKAFLAPEFSSSKIIMEFIEVSSKSFEHDKKLKEGFVLKMGGGRVSNQKKLFNCYNCGTRISKRWLRINEDGLEYVHDPFLSNLSDVIPFGKDFAIKSGRKETDYIDGLRIMTPQHNVVFRTGSVFKRDEWVEAIAVAYSQSEYKISQIPNDSSFLVRNHNHVKWYIDGENYYSDVYEALINAKNFVFITDWWLSPDMYLKRPASKYPESQIVEVLGSLADRGVLVYIHIYKEITFTLTLNSLYTKTRLTQRNQNIRIMRHPNVSIKGGSFLWSHHEKMVIVDYKLAFMGGLDLCYGRWDNNLHYLADNGEEKIWNGIDYSNVRIADFTKVENWERDTIDRSTAPRMPWHDIAISVRGRVVGDIASHFRDLWNHSVRDITGSKENSELISLMDTTKLQRIQTKMDIVISKTTESQIVDNEEEQAKQTPSKGKLTIFKGLVSQLFSGESDNPVDNAAFNANILHQQFIKQRERINSTPERMQLVTSMNSPVSRKPGLIEHLGLQNVSIFSKLIQSNLLTPHPRAQRFFSEQDKDEREERERKEELDYEETIVRLRTEITRGSKAFIDVTPKISPQSTETIGSCECQLVRSAGLWSIGMLPAESSIHSAYIHAIYDAQYFIYIENQFFISSTAGSPVINCIAESLTYRIVKAINLNQPFKVIVAIPLLPAFEGSVDDPSASVLRVQLHWEYQTICRGANSIYEHLKKYTKRPKDYIRFYSLRTHSMLDDTPVTEMVYIHSKLMIVDDQVMICGSANINDRSMNGDRDSEIALVIRDSNKVMSVMDGKEFEVGELPHSLRINIFKEHSGCDDPRVLRDPFSDEFREVWKYRAKLNTSYYRNVFRCYPDDRIKKIKKIKSYENRANLEDYHHLVENVKGNLVEFPLKFLEREDLQIKVSNKEYFLPDITFV</sequence>
<dbReference type="SMART" id="SM00155">
    <property type="entry name" value="PLDc"/>
    <property type="match status" value="2"/>
</dbReference>
<dbReference type="PANTHER" id="PTHR18896:SF76">
    <property type="entry name" value="PHOSPHOLIPASE"/>
    <property type="match status" value="1"/>
</dbReference>
<dbReference type="AlphaFoldDB" id="A0AAU9K111"/>
<accession>A0AAU9K111</accession>
<comment type="caution">
    <text evidence="8">The sequence shown here is derived from an EMBL/GenBank/DDBJ whole genome shotgun (WGS) entry which is preliminary data.</text>
</comment>
<keyword evidence="9" id="KW-1185">Reference proteome</keyword>
<evidence type="ECO:0000256" key="4">
    <source>
        <dbReference type="ARBA" id="ARBA00022963"/>
    </source>
</evidence>
<reference evidence="8" key="1">
    <citation type="submission" date="2021-09" db="EMBL/GenBank/DDBJ databases">
        <authorList>
            <consortium name="AG Swart"/>
            <person name="Singh M."/>
            <person name="Singh A."/>
            <person name="Seah K."/>
            <person name="Emmerich C."/>
        </authorList>
    </citation>
    <scope>NUCLEOTIDE SEQUENCE</scope>
    <source>
        <strain evidence="8">ATCC30299</strain>
    </source>
</reference>
<dbReference type="InterPro" id="IPR016555">
    <property type="entry name" value="PLipase_D_euk"/>
</dbReference>
<dbReference type="GO" id="GO:0005886">
    <property type="term" value="C:plasma membrane"/>
    <property type="evidence" value="ECO:0007669"/>
    <property type="project" value="TreeGrafter"/>
</dbReference>
<dbReference type="PIRSF" id="PIRSF009376">
    <property type="entry name" value="Phospholipase_D_euk"/>
    <property type="match status" value="1"/>
</dbReference>
<evidence type="ECO:0000313" key="9">
    <source>
        <dbReference type="Proteomes" id="UP001162131"/>
    </source>
</evidence>
<dbReference type="InterPro" id="IPR001736">
    <property type="entry name" value="PLipase_D/transphosphatidylase"/>
</dbReference>
<dbReference type="SUPFAM" id="SSF56024">
    <property type="entry name" value="Phospholipase D/nuclease"/>
    <property type="match status" value="2"/>
</dbReference>
<dbReference type="SUPFAM" id="SSF64268">
    <property type="entry name" value="PX domain"/>
    <property type="match status" value="1"/>
</dbReference>
<proteinExistence type="inferred from homology"/>
<dbReference type="Gene3D" id="3.30.870.10">
    <property type="entry name" value="Endonuclease Chain A"/>
    <property type="match status" value="2"/>
</dbReference>
<dbReference type="InterPro" id="IPR036871">
    <property type="entry name" value="PX_dom_sf"/>
</dbReference>
<comment type="catalytic activity">
    <reaction evidence="1 6">
        <text>a 1,2-diacyl-sn-glycero-3-phosphocholine + H2O = a 1,2-diacyl-sn-glycero-3-phosphate + choline + H(+)</text>
        <dbReference type="Rhea" id="RHEA:14445"/>
        <dbReference type="ChEBI" id="CHEBI:15354"/>
        <dbReference type="ChEBI" id="CHEBI:15377"/>
        <dbReference type="ChEBI" id="CHEBI:15378"/>
        <dbReference type="ChEBI" id="CHEBI:57643"/>
        <dbReference type="ChEBI" id="CHEBI:58608"/>
        <dbReference type="EC" id="3.1.4.4"/>
    </reaction>
</comment>
<keyword evidence="2" id="KW-0677">Repeat</keyword>
<evidence type="ECO:0000256" key="1">
    <source>
        <dbReference type="ARBA" id="ARBA00000798"/>
    </source>
</evidence>
<evidence type="ECO:0000256" key="5">
    <source>
        <dbReference type="ARBA" id="ARBA00023098"/>
    </source>
</evidence>
<dbReference type="PANTHER" id="PTHR18896">
    <property type="entry name" value="PHOSPHOLIPASE D"/>
    <property type="match status" value="1"/>
</dbReference>
<feature type="domain" description="PLD phosphodiesterase" evidence="7">
    <location>
        <begin position="837"/>
        <end position="864"/>
    </location>
</feature>
<comment type="similarity">
    <text evidence="6">Belongs to the phospholipase D family.</text>
</comment>
<feature type="domain" description="PLD phosphodiesterase" evidence="7">
    <location>
        <begin position="376"/>
        <end position="403"/>
    </location>
</feature>
<evidence type="ECO:0000259" key="7">
    <source>
        <dbReference type="PROSITE" id="PS50035"/>
    </source>
</evidence>
<dbReference type="GO" id="GO:0006654">
    <property type="term" value="P:phosphatidic acid biosynthetic process"/>
    <property type="evidence" value="ECO:0007669"/>
    <property type="project" value="InterPro"/>
</dbReference>
<protein>
    <recommendedName>
        <fullName evidence="6">Phospholipase</fullName>
        <ecNumber evidence="6">3.1.4.4</ecNumber>
    </recommendedName>
</protein>
<dbReference type="GO" id="GO:0035091">
    <property type="term" value="F:phosphatidylinositol binding"/>
    <property type="evidence" value="ECO:0007669"/>
    <property type="project" value="InterPro"/>
</dbReference>
<dbReference type="GO" id="GO:0035556">
    <property type="term" value="P:intracellular signal transduction"/>
    <property type="evidence" value="ECO:0007669"/>
    <property type="project" value="InterPro"/>
</dbReference>
<name>A0AAU9K111_9CILI</name>
<dbReference type="GO" id="GO:0004630">
    <property type="term" value="F:phospholipase D activity"/>
    <property type="evidence" value="ECO:0007669"/>
    <property type="project" value="UniProtKB-UniRule"/>
</dbReference>
<dbReference type="Gene3D" id="3.30.1520.10">
    <property type="entry name" value="Phox-like domain"/>
    <property type="match status" value="1"/>
</dbReference>
<evidence type="ECO:0000256" key="6">
    <source>
        <dbReference type="PIRNR" id="PIRNR009376"/>
    </source>
</evidence>
<dbReference type="PROSITE" id="PS50035">
    <property type="entry name" value="PLD"/>
    <property type="match status" value="2"/>
</dbReference>
<dbReference type="EMBL" id="CAJZBQ010000053">
    <property type="protein sequence ID" value="CAG9331940.1"/>
    <property type="molecule type" value="Genomic_DNA"/>
</dbReference>
<keyword evidence="5" id="KW-0443">Lipid metabolism</keyword>
<organism evidence="8 9">
    <name type="scientific">Blepharisma stoltei</name>
    <dbReference type="NCBI Taxonomy" id="1481888"/>
    <lineage>
        <taxon>Eukaryota</taxon>
        <taxon>Sar</taxon>
        <taxon>Alveolata</taxon>
        <taxon>Ciliophora</taxon>
        <taxon>Postciliodesmatophora</taxon>
        <taxon>Heterotrichea</taxon>
        <taxon>Heterotrichida</taxon>
        <taxon>Blepharismidae</taxon>
        <taxon>Blepharisma</taxon>
    </lineage>
</organism>